<accession>A0A3R5XVZ2</accession>
<dbReference type="AlphaFoldDB" id="A0A3R5XVZ2"/>
<feature type="domain" description="Globin-sensor" evidence="7">
    <location>
        <begin position="4"/>
        <end position="149"/>
    </location>
</feature>
<dbReference type="Pfam" id="PF11563">
    <property type="entry name" value="Protoglobin"/>
    <property type="match status" value="1"/>
</dbReference>
<reference evidence="8 9" key="1">
    <citation type="submission" date="2019-01" db="EMBL/GenBank/DDBJ databases">
        <title>Geovibrio thiophilus DSM 11263, complete genome.</title>
        <authorList>
            <person name="Spring S."/>
            <person name="Bunk B."/>
            <person name="Sproer C."/>
        </authorList>
    </citation>
    <scope>NUCLEOTIDE SEQUENCE [LARGE SCALE GENOMIC DNA]</scope>
    <source>
        <strain evidence="8 9">DSM 11263</strain>
    </source>
</reference>
<dbReference type="RefSeq" id="WP_128465246.1">
    <property type="nucleotide sequence ID" value="NZ_CP035108.1"/>
</dbReference>
<keyword evidence="2" id="KW-1003">Cell membrane</keyword>
<feature type="transmembrane region" description="Helical" evidence="6">
    <location>
        <begin position="242"/>
        <end position="262"/>
    </location>
</feature>
<dbReference type="GO" id="GO:0005886">
    <property type="term" value="C:plasma membrane"/>
    <property type="evidence" value="ECO:0007669"/>
    <property type="project" value="UniProtKB-SubCell"/>
</dbReference>
<evidence type="ECO:0000313" key="9">
    <source>
        <dbReference type="Proteomes" id="UP000287502"/>
    </source>
</evidence>
<proteinExistence type="predicted"/>
<evidence type="ECO:0000259" key="7">
    <source>
        <dbReference type="Pfam" id="PF11563"/>
    </source>
</evidence>
<evidence type="ECO:0000256" key="4">
    <source>
        <dbReference type="ARBA" id="ARBA00022989"/>
    </source>
</evidence>
<dbReference type="GO" id="GO:0020037">
    <property type="term" value="F:heme binding"/>
    <property type="evidence" value="ECO:0007669"/>
    <property type="project" value="InterPro"/>
</dbReference>
<evidence type="ECO:0000256" key="3">
    <source>
        <dbReference type="ARBA" id="ARBA00022692"/>
    </source>
</evidence>
<dbReference type="InterPro" id="IPR012292">
    <property type="entry name" value="Globin/Proto"/>
</dbReference>
<dbReference type="KEGG" id="gtl:EP073_00640"/>
<organism evidence="8 9">
    <name type="scientific">Geovibrio thiophilus</name>
    <dbReference type="NCBI Taxonomy" id="139438"/>
    <lineage>
        <taxon>Bacteria</taxon>
        <taxon>Pseudomonadati</taxon>
        <taxon>Deferribacterota</taxon>
        <taxon>Deferribacteres</taxon>
        <taxon>Deferribacterales</taxon>
        <taxon>Geovibrionaceae</taxon>
        <taxon>Geovibrio</taxon>
    </lineage>
</organism>
<keyword evidence="4 6" id="KW-1133">Transmembrane helix</keyword>
<dbReference type="InterPro" id="IPR020948">
    <property type="entry name" value="P_starv_induced_PsiE-like"/>
</dbReference>
<dbReference type="Pfam" id="PF06146">
    <property type="entry name" value="PsiE"/>
    <property type="match status" value="1"/>
</dbReference>
<name>A0A3R5XVZ2_9BACT</name>
<feature type="transmembrane region" description="Helical" evidence="6">
    <location>
        <begin position="211"/>
        <end position="230"/>
    </location>
</feature>
<keyword evidence="3 6" id="KW-0812">Transmembrane</keyword>
<feature type="transmembrane region" description="Helical" evidence="6">
    <location>
        <begin position="180"/>
        <end position="205"/>
    </location>
</feature>
<gene>
    <name evidence="8" type="ORF">EP073_00640</name>
</gene>
<dbReference type="GO" id="GO:0019825">
    <property type="term" value="F:oxygen binding"/>
    <property type="evidence" value="ECO:0007669"/>
    <property type="project" value="InterPro"/>
</dbReference>
<keyword evidence="9" id="KW-1185">Reference proteome</keyword>
<dbReference type="Proteomes" id="UP000287502">
    <property type="component" value="Chromosome"/>
</dbReference>
<evidence type="ECO:0000256" key="6">
    <source>
        <dbReference type="SAM" id="Phobius"/>
    </source>
</evidence>
<sequence length="296" mass="34701">MKYFKNLQKSYDVTEDDLRNIASLKEIMENHKEDFVRDVFENFTKKFRLPDNVYPVVLAKHREFLITWYNRFFEAKLSNAYLAYLEKFGNLQKKYDIDYEWINAMMSYIRLWMHERIFQSLDDDVYRKNILLSVHKFMDINFDAVNYAFCENKIREYTSIFSVRNFVVSVSEKFSFLMHALMVVILIVMTIAAAVLFGAEILALLKENADKVLITALGSLLMIWVLVELLHTEVQMLKGGKFKISIFIGVALIAFIRDLLIITLKHETSNPVTYGFVLVSIAVLGVIYWMIAKTEK</sequence>
<feature type="transmembrane region" description="Helical" evidence="6">
    <location>
        <begin position="274"/>
        <end position="291"/>
    </location>
</feature>
<dbReference type="EMBL" id="CP035108">
    <property type="protein sequence ID" value="QAR31959.1"/>
    <property type="molecule type" value="Genomic_DNA"/>
</dbReference>
<dbReference type="InterPro" id="IPR044398">
    <property type="entry name" value="Globin-sensor_dom"/>
</dbReference>
<evidence type="ECO:0000313" key="8">
    <source>
        <dbReference type="EMBL" id="QAR31959.1"/>
    </source>
</evidence>
<dbReference type="Gene3D" id="1.10.490.10">
    <property type="entry name" value="Globins"/>
    <property type="match status" value="1"/>
</dbReference>
<evidence type="ECO:0000256" key="5">
    <source>
        <dbReference type="ARBA" id="ARBA00023136"/>
    </source>
</evidence>
<dbReference type="SUPFAM" id="SSF46458">
    <property type="entry name" value="Globin-like"/>
    <property type="match status" value="1"/>
</dbReference>
<evidence type="ECO:0000256" key="1">
    <source>
        <dbReference type="ARBA" id="ARBA00004651"/>
    </source>
</evidence>
<keyword evidence="5 6" id="KW-0472">Membrane</keyword>
<dbReference type="OrthoDB" id="9774793at2"/>
<evidence type="ECO:0000256" key="2">
    <source>
        <dbReference type="ARBA" id="ARBA00022475"/>
    </source>
</evidence>
<dbReference type="InterPro" id="IPR009050">
    <property type="entry name" value="Globin-like_sf"/>
</dbReference>
<comment type="subcellular location">
    <subcellularLocation>
        <location evidence="1">Cell membrane</location>
        <topology evidence="1">Multi-pass membrane protein</topology>
    </subcellularLocation>
</comment>
<protein>
    <recommendedName>
        <fullName evidence="7">Globin-sensor domain-containing protein</fullName>
    </recommendedName>
</protein>